<accession>A0ABV7N4K8</accession>
<keyword evidence="2" id="KW-0732">Signal</keyword>
<keyword evidence="4" id="KW-1185">Reference proteome</keyword>
<dbReference type="RefSeq" id="WP_380652358.1">
    <property type="nucleotide sequence ID" value="NZ_JBHRVQ010000001.1"/>
</dbReference>
<feature type="compositionally biased region" description="Basic and acidic residues" evidence="1">
    <location>
        <begin position="72"/>
        <end position="86"/>
    </location>
</feature>
<proteinExistence type="predicted"/>
<dbReference type="EMBL" id="JBHRVQ010000001">
    <property type="protein sequence ID" value="MFC3387834.1"/>
    <property type="molecule type" value="Genomic_DNA"/>
</dbReference>
<feature type="region of interest" description="Disordered" evidence="1">
    <location>
        <begin position="38"/>
        <end position="86"/>
    </location>
</feature>
<evidence type="ECO:0000313" key="4">
    <source>
        <dbReference type="Proteomes" id="UP001595637"/>
    </source>
</evidence>
<feature type="compositionally biased region" description="Acidic residues" evidence="1">
    <location>
        <begin position="38"/>
        <end position="69"/>
    </location>
</feature>
<protein>
    <recommendedName>
        <fullName evidence="5">Lipoprotein</fullName>
    </recommendedName>
</protein>
<evidence type="ECO:0000256" key="1">
    <source>
        <dbReference type="SAM" id="MobiDB-lite"/>
    </source>
</evidence>
<organism evidence="3 4">
    <name type="scientific">Salinicoccus sesuvii</name>
    <dbReference type="NCBI Taxonomy" id="868281"/>
    <lineage>
        <taxon>Bacteria</taxon>
        <taxon>Bacillati</taxon>
        <taxon>Bacillota</taxon>
        <taxon>Bacilli</taxon>
        <taxon>Bacillales</taxon>
        <taxon>Staphylococcaceae</taxon>
        <taxon>Salinicoccus</taxon>
    </lineage>
</organism>
<evidence type="ECO:0000256" key="2">
    <source>
        <dbReference type="SAM" id="SignalP"/>
    </source>
</evidence>
<sequence>MKRAWLVSLFSIFALSACSGTTEENASNADETVVLENTSEEIETVEEVETPEEVETTEEAPAYEDESSEGETASRDLQRGDIEADRSAYDSDLRKAELLEEAEETTLGFEDVMRPVSEVTSYEHNTAIILELTENGNVMEQQFQGIVAEVRESDEIELASDFFDENYQIVGPYAYGNTDTEEVLVHENGEWVDYSSQFEVEDLINGLYSKIDSMLQEMSDLMQVLETDEYYILNYAGTDIEVFELYQEHFEVTFENANLTQLELGMLGFINKETEDLESVNLISTAPSREDSNQFVTIEIILNYSDYGAFDDRDILQPAN</sequence>
<evidence type="ECO:0008006" key="5">
    <source>
        <dbReference type="Google" id="ProtNLM"/>
    </source>
</evidence>
<gene>
    <name evidence="3" type="ORF">ACFOEO_04375</name>
</gene>
<evidence type="ECO:0000313" key="3">
    <source>
        <dbReference type="EMBL" id="MFC3387834.1"/>
    </source>
</evidence>
<dbReference type="PROSITE" id="PS51257">
    <property type="entry name" value="PROKAR_LIPOPROTEIN"/>
    <property type="match status" value="1"/>
</dbReference>
<reference evidence="4" key="1">
    <citation type="journal article" date="2019" name="Int. J. Syst. Evol. Microbiol.">
        <title>The Global Catalogue of Microorganisms (GCM) 10K type strain sequencing project: providing services to taxonomists for standard genome sequencing and annotation.</title>
        <authorList>
            <consortium name="The Broad Institute Genomics Platform"/>
            <consortium name="The Broad Institute Genome Sequencing Center for Infectious Disease"/>
            <person name="Wu L."/>
            <person name="Ma J."/>
        </authorList>
    </citation>
    <scope>NUCLEOTIDE SEQUENCE [LARGE SCALE GENOMIC DNA]</scope>
    <source>
        <strain evidence="4">CCM 7756</strain>
    </source>
</reference>
<name>A0ABV7N4K8_9STAP</name>
<dbReference type="Proteomes" id="UP001595637">
    <property type="component" value="Unassembled WGS sequence"/>
</dbReference>
<feature type="signal peptide" evidence="2">
    <location>
        <begin position="1"/>
        <end position="19"/>
    </location>
</feature>
<feature type="chain" id="PRO_5047145497" description="Lipoprotein" evidence="2">
    <location>
        <begin position="20"/>
        <end position="320"/>
    </location>
</feature>
<comment type="caution">
    <text evidence="3">The sequence shown here is derived from an EMBL/GenBank/DDBJ whole genome shotgun (WGS) entry which is preliminary data.</text>
</comment>